<reference evidence="3" key="2">
    <citation type="submission" date="2018-10" db="UniProtKB">
        <authorList>
            <consortium name="EnsemblPlants"/>
        </authorList>
    </citation>
    <scope>IDENTIFICATION</scope>
</reference>
<feature type="transmembrane region" description="Helical" evidence="1">
    <location>
        <begin position="135"/>
        <end position="153"/>
    </location>
</feature>
<feature type="transmembrane region" description="Helical" evidence="1">
    <location>
        <begin position="102"/>
        <end position="123"/>
    </location>
</feature>
<dbReference type="Pfam" id="PF13968">
    <property type="entry name" value="DUF4220"/>
    <property type="match status" value="1"/>
</dbReference>
<dbReference type="Gramene" id="TraesMAC5B03G03018900.1">
    <property type="protein sequence ID" value="TraesMAC5B03G03018900.1"/>
    <property type="gene ID" value="TraesMAC5B03G03018900"/>
</dbReference>
<evidence type="ECO:0000313" key="3">
    <source>
        <dbReference type="EnsemblPlants" id="TraesCS5B02G556800.1"/>
    </source>
</evidence>
<accession>A0A3B6LYN0</accession>
<dbReference type="Gramene" id="TraesLDM5B03G03024220.1">
    <property type="protein sequence ID" value="TraesLDM5B03G03024220.1"/>
    <property type="gene ID" value="TraesLDM5B03G03024220"/>
</dbReference>
<feature type="transmembrane region" description="Helical" evidence="1">
    <location>
        <begin position="69"/>
        <end position="90"/>
    </location>
</feature>
<reference evidence="3" key="1">
    <citation type="submission" date="2018-08" db="EMBL/GenBank/DDBJ databases">
        <authorList>
            <person name="Rossello M."/>
        </authorList>
    </citation>
    <scope>NUCLEOTIDE SEQUENCE [LARGE SCALE GENOMIC DNA]</scope>
    <source>
        <strain evidence="3">cv. Chinese Spring</strain>
    </source>
</reference>
<feature type="transmembrane region" description="Helical" evidence="1">
    <location>
        <begin position="348"/>
        <end position="366"/>
    </location>
</feature>
<keyword evidence="4" id="KW-1185">Reference proteome</keyword>
<feature type="transmembrane region" description="Helical" evidence="1">
    <location>
        <begin position="387"/>
        <end position="412"/>
    </location>
</feature>
<evidence type="ECO:0000256" key="1">
    <source>
        <dbReference type="SAM" id="Phobius"/>
    </source>
</evidence>
<protein>
    <recommendedName>
        <fullName evidence="2">DUF4220 domain-containing protein</fullName>
    </recommendedName>
</protein>
<proteinExistence type="predicted"/>
<dbReference type="PANTHER" id="PTHR31325">
    <property type="entry name" value="OS01G0798800 PROTEIN-RELATED"/>
    <property type="match status" value="1"/>
</dbReference>
<dbReference type="AlphaFoldDB" id="A0A3B6LYN0"/>
<dbReference type="RefSeq" id="XP_044391823.1">
    <property type="nucleotide sequence ID" value="XM_044535888.1"/>
</dbReference>
<keyword evidence="1" id="KW-1133">Transmembrane helix</keyword>
<dbReference type="GeneID" id="123114425"/>
<organism evidence="3">
    <name type="scientific">Triticum aestivum</name>
    <name type="common">Wheat</name>
    <dbReference type="NCBI Taxonomy" id="4565"/>
    <lineage>
        <taxon>Eukaryota</taxon>
        <taxon>Viridiplantae</taxon>
        <taxon>Streptophyta</taxon>
        <taxon>Embryophyta</taxon>
        <taxon>Tracheophyta</taxon>
        <taxon>Spermatophyta</taxon>
        <taxon>Magnoliopsida</taxon>
        <taxon>Liliopsida</taxon>
        <taxon>Poales</taxon>
        <taxon>Poaceae</taxon>
        <taxon>BOP clade</taxon>
        <taxon>Pooideae</taxon>
        <taxon>Triticodae</taxon>
        <taxon>Triticeae</taxon>
        <taxon>Triticinae</taxon>
        <taxon>Triticum</taxon>
    </lineage>
</organism>
<dbReference type="OrthoDB" id="694274at2759"/>
<sequence length="420" mass="47681">MSQDQAKGTFKAGGDWNTTLTNWSHDAKDFWKNPRVKIIRIEVLVSLVAGVLLFLAIFGSRRRRSKNGFLQKGLLVAYTLSFSLTTYIIGSMQSSDLKGEMYGIWAISLLMLHCCTDSITNYSLEDIRQRTRLEYQAFAYLIYSSLLLATVIMDSGTKTLPNIYFFLTMIPAIAFARYIHRLAVSCLAGYSWNLNKTVADYMYDQQNGSVSDPPTMEGCHYLVDWPLSKSKFDAPTYATQLAVEYPDEEDKVIHIGKIWRCQHKSLGPELKDACLSFSLFHLLRRRFFGFSCDESKDRARNFVLEVLLVNGATDYKRVFKVIEVELAYMFDFFFTKHAVTYYESMAVTIWSLISAIFISVMVYITLKAPLKISQGESSVMANTTVDTVITLVMLASAALLELLQLCSFWAGISLSENKQD</sequence>
<dbReference type="EnsemblPlants" id="TraesCS5B02G556800.1">
    <property type="protein sequence ID" value="TraesCS5B02G556800.1"/>
    <property type="gene ID" value="TraesCS5B02G556800"/>
</dbReference>
<feature type="transmembrane region" description="Helical" evidence="1">
    <location>
        <begin position="159"/>
        <end position="179"/>
    </location>
</feature>
<dbReference type="Gramene" id="TraesNOR5B03G03049100.1">
    <property type="protein sequence ID" value="TraesNOR5B03G03049100.1"/>
    <property type="gene ID" value="TraesNOR5B03G03049100"/>
</dbReference>
<feature type="domain" description="DUF4220" evidence="2">
    <location>
        <begin position="76"/>
        <end position="410"/>
    </location>
</feature>
<dbReference type="InterPro" id="IPR025315">
    <property type="entry name" value="DUF4220"/>
</dbReference>
<gene>
    <name evidence="3" type="primary">LOC123114425</name>
</gene>
<dbReference type="STRING" id="4565.A0A3B6LYN0"/>
<feature type="transmembrane region" description="Helical" evidence="1">
    <location>
        <begin position="38"/>
        <end position="57"/>
    </location>
</feature>
<keyword evidence="1" id="KW-0472">Membrane</keyword>
<dbReference type="Gramene" id="TraesLAC5B03G02976020.1">
    <property type="protein sequence ID" value="TraesLAC5B03G02976020.1"/>
    <property type="gene ID" value="TraesLAC5B03G02976020"/>
</dbReference>
<evidence type="ECO:0000259" key="2">
    <source>
        <dbReference type="Pfam" id="PF13968"/>
    </source>
</evidence>
<dbReference type="RefSeq" id="XP_044391825.1">
    <property type="nucleotide sequence ID" value="XM_044535890.1"/>
</dbReference>
<keyword evidence="1" id="KW-0812">Transmembrane</keyword>
<dbReference type="OMA" id="VELAYMF"/>
<dbReference type="Gramene" id="TraesARI7B03G04341460.1">
    <property type="protein sequence ID" value="TraesARI7B03G04341460.1"/>
    <property type="gene ID" value="TraesARI7B03G04341460"/>
</dbReference>
<dbReference type="RefSeq" id="XP_044391824.1">
    <property type="nucleotide sequence ID" value="XM_044535889.1"/>
</dbReference>
<dbReference type="Gramene" id="TraesRN5B0101318900.1">
    <property type="protein sequence ID" value="TraesRN5B0101318900.1"/>
    <property type="gene ID" value="TraesRN5B0101318900"/>
</dbReference>
<evidence type="ECO:0000313" key="4">
    <source>
        <dbReference type="Proteomes" id="UP000019116"/>
    </source>
</evidence>
<dbReference type="Proteomes" id="UP000019116">
    <property type="component" value="Chromosome 5B"/>
</dbReference>
<dbReference type="Gramene" id="TraesCS5B03G1349200.1">
    <property type="protein sequence ID" value="TraesCS5B03G1349200.1.CDS"/>
    <property type="gene ID" value="TraesCS5B03G1349200"/>
</dbReference>
<name>A0A3B6LYN0_WHEAT</name>
<dbReference type="Gramene" id="TraesSTA5B03G03012860.1">
    <property type="protein sequence ID" value="TraesSTA5B03G03012860.1"/>
    <property type="gene ID" value="TraesSTA5B03G03012860"/>
</dbReference>
<dbReference type="Gramene" id="TraesCS5B02G556800.1">
    <property type="protein sequence ID" value="TraesCS5B02G556800.1"/>
    <property type="gene ID" value="TraesCS5B02G556800"/>
</dbReference>